<organism evidence="1">
    <name type="scientific">Myoviridae sp. ctYA416</name>
    <dbReference type="NCBI Taxonomy" id="2825125"/>
    <lineage>
        <taxon>Viruses</taxon>
        <taxon>Duplodnaviria</taxon>
        <taxon>Heunggongvirae</taxon>
        <taxon>Uroviricota</taxon>
        <taxon>Caudoviricetes</taxon>
    </lineage>
</organism>
<sequence>MFDSVTNYQNYGIYVQLLKEDSNFCIDVNKDITAVNWQNHFYSIHNILLDGVDDLDVLRIKVRLKFGDKVIKLTISDYWANLALWNFVIKSGNKIQPKHIHLSEGFTADDVKNYIDNYFINDLKIDMDLKEKNRAIADALHYLSIIDKFSPVLCNTINIQDDALLAELCPEFEELINPDFTNVELENVNKVGLDATKKVIEIIKNSKKYLGHDHSFTNNFKANESINTKQYKEYAVSIGTKPDGAGGVFPHAIVPNFLNGGLLRYIDYYIETSAGRTAQIQAKLNVGTSGAYARRMGLNNQGSFLNPDPDYVCLSVNFIERYIKDFRTLKNHTGRIYRMRPDGFDMDPIKETDRHLIGKTIYLRSPITCQSAAEGRGICSHCCGTLYKVLSNINIGKIAAEILTSQFTQRQLSAKHLLVTDIVKIVFIAVFYDFFIKDDEAIRVNDEFSYAGKFIKFNEEDICRENEDDVDPENAELNIGYNDYLSSFTLIKDGIEYDINSEEVSKFYMAKDFLNLANKKKYNDDGVITIPISDIAKLDDPTLFYIPIINNEYSKTLNSSKDIMDKAEITSSYDKNGIVNDLANALLDGGISIHSTHLEILLSNQIRDVEDSMKTPNWKRPNALHQFLPIKKSISDGPSITRTLSFENISSTFKNPRSFKKYKPSATDYFFLEQPQKMTRNVRVEESDGNEMRLQQAIIGNW</sequence>
<name>A0A8S5UTS6_9CAUD</name>
<reference evidence="1" key="1">
    <citation type="journal article" date="2021" name="Proc. Natl. Acad. Sci. U.S.A.">
        <title>A Catalog of Tens of Thousands of Viruses from Human Metagenomes Reveals Hidden Associations with Chronic Diseases.</title>
        <authorList>
            <person name="Tisza M.J."/>
            <person name="Buck C.B."/>
        </authorList>
    </citation>
    <scope>NUCLEOTIDE SEQUENCE</scope>
    <source>
        <strain evidence="1">CtYA416</strain>
    </source>
</reference>
<protein>
    <submittedName>
        <fullName evidence="1">DNA-directed RNA polymerase subunit alpha</fullName>
    </submittedName>
</protein>
<dbReference type="EMBL" id="BK016136">
    <property type="protein sequence ID" value="DAF97861.1"/>
    <property type="molecule type" value="Genomic_DNA"/>
</dbReference>
<keyword evidence="1" id="KW-0804">Transcription</keyword>
<evidence type="ECO:0000313" key="1">
    <source>
        <dbReference type="EMBL" id="DAF97861.1"/>
    </source>
</evidence>
<accession>A0A8S5UTS6</accession>
<keyword evidence="1" id="KW-0240">DNA-directed RNA polymerase</keyword>
<dbReference type="SUPFAM" id="SSF64484">
    <property type="entry name" value="beta and beta-prime subunits of DNA dependent RNA-polymerase"/>
    <property type="match status" value="1"/>
</dbReference>
<dbReference type="GO" id="GO:0000428">
    <property type="term" value="C:DNA-directed RNA polymerase complex"/>
    <property type="evidence" value="ECO:0007669"/>
    <property type="project" value="UniProtKB-KW"/>
</dbReference>
<proteinExistence type="predicted"/>